<sequence length="126" mass="14714">MKENRITIKIKRPITEVFEFTINPSNTHLWVDSIVEEKADSLIGLGTKYVNKDTAGNVSEYIVINFEQDKVFELKSLNSDYHVKYTYKSVSPNETELEYFEWVDSSELRHPFNMKTLKKLKATMEG</sequence>
<evidence type="ECO:0000313" key="2">
    <source>
        <dbReference type="Proteomes" id="UP000178059"/>
    </source>
</evidence>
<organism evidence="1 2">
    <name type="scientific">Candidatus Nomurabacteria bacterium RIFCSPHIGHO2_01_FULL_42_16</name>
    <dbReference type="NCBI Taxonomy" id="1801743"/>
    <lineage>
        <taxon>Bacteria</taxon>
        <taxon>Candidatus Nomuraibacteriota</taxon>
    </lineage>
</organism>
<comment type="caution">
    <text evidence="1">The sequence shown here is derived from an EMBL/GenBank/DDBJ whole genome shotgun (WGS) entry which is preliminary data.</text>
</comment>
<protein>
    <recommendedName>
        <fullName evidence="3">Polyketide cyclase</fullName>
    </recommendedName>
</protein>
<dbReference type="STRING" id="1801743.A2824_00845"/>
<gene>
    <name evidence="1" type="ORF">A2824_00845</name>
</gene>
<evidence type="ECO:0000313" key="1">
    <source>
        <dbReference type="EMBL" id="OGI69293.1"/>
    </source>
</evidence>
<reference evidence="1 2" key="1">
    <citation type="journal article" date="2016" name="Nat. Commun.">
        <title>Thousands of microbial genomes shed light on interconnected biogeochemical processes in an aquifer system.</title>
        <authorList>
            <person name="Anantharaman K."/>
            <person name="Brown C.T."/>
            <person name="Hug L.A."/>
            <person name="Sharon I."/>
            <person name="Castelle C.J."/>
            <person name="Probst A.J."/>
            <person name="Thomas B.C."/>
            <person name="Singh A."/>
            <person name="Wilkins M.J."/>
            <person name="Karaoz U."/>
            <person name="Brodie E.L."/>
            <person name="Williams K.H."/>
            <person name="Hubbard S.S."/>
            <person name="Banfield J.F."/>
        </authorList>
    </citation>
    <scope>NUCLEOTIDE SEQUENCE [LARGE SCALE GENOMIC DNA]</scope>
</reference>
<evidence type="ECO:0008006" key="3">
    <source>
        <dbReference type="Google" id="ProtNLM"/>
    </source>
</evidence>
<dbReference type="SUPFAM" id="SSF55961">
    <property type="entry name" value="Bet v1-like"/>
    <property type="match status" value="1"/>
</dbReference>
<dbReference type="EMBL" id="MFTT01000028">
    <property type="protein sequence ID" value="OGI69293.1"/>
    <property type="molecule type" value="Genomic_DNA"/>
</dbReference>
<dbReference type="Proteomes" id="UP000178059">
    <property type="component" value="Unassembled WGS sequence"/>
</dbReference>
<name>A0A1F6VI29_9BACT</name>
<accession>A0A1F6VI29</accession>
<dbReference type="AlphaFoldDB" id="A0A1F6VI29"/>
<dbReference type="Gene3D" id="3.30.530.20">
    <property type="match status" value="1"/>
</dbReference>
<proteinExistence type="predicted"/>
<dbReference type="InterPro" id="IPR023393">
    <property type="entry name" value="START-like_dom_sf"/>
</dbReference>